<sequence>MFVASGRCNAGGQHCRSMMNSERSPEMPSTFARTPSSSPTPPPPLRSSILVAATRRHFAGLDELGENKDRRSPASPWPSPSSSSVISPPNASRK</sequence>
<evidence type="ECO:0000313" key="2">
    <source>
        <dbReference type="EMBL" id="KAG2649256.1"/>
    </source>
</evidence>
<dbReference type="AlphaFoldDB" id="A0A8T0WU69"/>
<name>A0A8T0WU69_PANVG</name>
<reference evidence="2" key="1">
    <citation type="submission" date="2020-05" db="EMBL/GenBank/DDBJ databases">
        <title>WGS assembly of Panicum virgatum.</title>
        <authorList>
            <person name="Lovell J.T."/>
            <person name="Jenkins J."/>
            <person name="Shu S."/>
            <person name="Juenger T.E."/>
            <person name="Schmutz J."/>
        </authorList>
    </citation>
    <scope>NUCLEOTIDE SEQUENCE</scope>
    <source>
        <strain evidence="2">AP13</strain>
    </source>
</reference>
<protein>
    <submittedName>
        <fullName evidence="2">Uncharacterized protein</fullName>
    </submittedName>
</protein>
<evidence type="ECO:0000256" key="1">
    <source>
        <dbReference type="SAM" id="MobiDB-lite"/>
    </source>
</evidence>
<dbReference type="EMBL" id="CM029038">
    <property type="protein sequence ID" value="KAG2649256.1"/>
    <property type="molecule type" value="Genomic_DNA"/>
</dbReference>
<accession>A0A8T0WU69</accession>
<proteinExistence type="predicted"/>
<evidence type="ECO:0000313" key="3">
    <source>
        <dbReference type="Proteomes" id="UP000823388"/>
    </source>
</evidence>
<comment type="caution">
    <text evidence="2">The sequence shown here is derived from an EMBL/GenBank/DDBJ whole genome shotgun (WGS) entry which is preliminary data.</text>
</comment>
<organism evidence="2 3">
    <name type="scientific">Panicum virgatum</name>
    <name type="common">Blackwell switchgrass</name>
    <dbReference type="NCBI Taxonomy" id="38727"/>
    <lineage>
        <taxon>Eukaryota</taxon>
        <taxon>Viridiplantae</taxon>
        <taxon>Streptophyta</taxon>
        <taxon>Embryophyta</taxon>
        <taxon>Tracheophyta</taxon>
        <taxon>Spermatophyta</taxon>
        <taxon>Magnoliopsida</taxon>
        <taxon>Liliopsida</taxon>
        <taxon>Poales</taxon>
        <taxon>Poaceae</taxon>
        <taxon>PACMAD clade</taxon>
        <taxon>Panicoideae</taxon>
        <taxon>Panicodae</taxon>
        <taxon>Paniceae</taxon>
        <taxon>Panicinae</taxon>
        <taxon>Panicum</taxon>
        <taxon>Panicum sect. Hiantes</taxon>
    </lineage>
</organism>
<feature type="compositionally biased region" description="Low complexity" evidence="1">
    <location>
        <begin position="28"/>
        <end position="37"/>
    </location>
</feature>
<keyword evidence="3" id="KW-1185">Reference proteome</keyword>
<gene>
    <name evidence="2" type="ORF">PVAP13_1NG098544</name>
</gene>
<dbReference type="Proteomes" id="UP000823388">
    <property type="component" value="Chromosome 1N"/>
</dbReference>
<feature type="region of interest" description="Disordered" evidence="1">
    <location>
        <begin position="1"/>
        <end position="94"/>
    </location>
</feature>
<feature type="compositionally biased region" description="Low complexity" evidence="1">
    <location>
        <begin position="80"/>
        <end position="94"/>
    </location>
</feature>